<dbReference type="GO" id="GO:0098632">
    <property type="term" value="F:cell-cell adhesion mediator activity"/>
    <property type="evidence" value="ECO:0007669"/>
    <property type="project" value="TreeGrafter"/>
</dbReference>
<evidence type="ECO:0000256" key="7">
    <source>
        <dbReference type="ARBA" id="ARBA00023157"/>
    </source>
</evidence>
<feature type="domain" description="Ig-like" evidence="10">
    <location>
        <begin position="350"/>
        <end position="435"/>
    </location>
</feature>
<dbReference type="Proteomes" id="UP000075920">
    <property type="component" value="Unassembled WGS sequence"/>
</dbReference>
<dbReference type="PANTHER" id="PTHR10075">
    <property type="entry name" value="BASIGIN RELATED"/>
    <property type="match status" value="1"/>
</dbReference>
<dbReference type="FunFam" id="2.60.40.10:FF:000053">
    <property type="entry name" value="Roundabout guidance receptor 1"/>
    <property type="match status" value="1"/>
</dbReference>
<dbReference type="FunFam" id="2.60.40.10:FF:000948">
    <property type="entry name" value="Roundabout 1"/>
    <property type="match status" value="1"/>
</dbReference>
<keyword evidence="2" id="KW-0812">Transmembrane</keyword>
<feature type="region of interest" description="Disordered" evidence="9">
    <location>
        <begin position="459"/>
        <end position="495"/>
    </location>
</feature>
<accession>A0A182WFU2</accession>
<dbReference type="InterPro" id="IPR013098">
    <property type="entry name" value="Ig_I-set"/>
</dbReference>
<protein>
    <recommendedName>
        <fullName evidence="10">Ig-like domain-containing protein</fullName>
    </recommendedName>
</protein>
<keyword evidence="7" id="KW-1015">Disulfide bond</keyword>
<evidence type="ECO:0000313" key="12">
    <source>
        <dbReference type="Proteomes" id="UP000075920"/>
    </source>
</evidence>
<dbReference type="InterPro" id="IPR003598">
    <property type="entry name" value="Ig_sub2"/>
</dbReference>
<dbReference type="SUPFAM" id="SSF48726">
    <property type="entry name" value="Immunoglobulin"/>
    <property type="match status" value="5"/>
</dbReference>
<dbReference type="GO" id="GO:0070593">
    <property type="term" value="P:dendrite self-avoidance"/>
    <property type="evidence" value="ECO:0007669"/>
    <property type="project" value="TreeGrafter"/>
</dbReference>
<keyword evidence="4" id="KW-0677">Repeat</keyword>
<comment type="subcellular location">
    <subcellularLocation>
        <location evidence="1">Membrane</location>
        <topology evidence="1">Single-pass membrane protein</topology>
    </subcellularLocation>
</comment>
<dbReference type="Pfam" id="PF07679">
    <property type="entry name" value="I-set"/>
    <property type="match status" value="1"/>
</dbReference>
<dbReference type="InterPro" id="IPR003599">
    <property type="entry name" value="Ig_sub"/>
</dbReference>
<dbReference type="VEuPathDB" id="VectorBase:AMIN009239"/>
<dbReference type="PROSITE" id="PS50835">
    <property type="entry name" value="IG_LIKE"/>
    <property type="match status" value="5"/>
</dbReference>
<dbReference type="InterPro" id="IPR013783">
    <property type="entry name" value="Ig-like_fold"/>
</dbReference>
<keyword evidence="12" id="KW-1185">Reference proteome</keyword>
<dbReference type="FunFam" id="2.60.40.10:FF:000008">
    <property type="entry name" value="roundabout homolog 2 isoform X2"/>
    <property type="match status" value="1"/>
</dbReference>
<dbReference type="AlphaFoldDB" id="A0A182WFU2"/>
<dbReference type="EnsemblMetazoa" id="AMIN009239-RA">
    <property type="protein sequence ID" value="AMIN009239-PA"/>
    <property type="gene ID" value="AMIN009239"/>
</dbReference>
<dbReference type="InterPro" id="IPR007110">
    <property type="entry name" value="Ig-like_dom"/>
</dbReference>
<feature type="compositionally biased region" description="Polar residues" evidence="9">
    <location>
        <begin position="459"/>
        <end position="479"/>
    </location>
</feature>
<dbReference type="GO" id="GO:0005886">
    <property type="term" value="C:plasma membrane"/>
    <property type="evidence" value="ECO:0007669"/>
    <property type="project" value="TreeGrafter"/>
</dbReference>
<feature type="domain" description="Ig-like" evidence="10">
    <location>
        <begin position="48"/>
        <end position="138"/>
    </location>
</feature>
<keyword evidence="5" id="KW-1133">Transmembrane helix</keyword>
<evidence type="ECO:0000256" key="5">
    <source>
        <dbReference type="ARBA" id="ARBA00022989"/>
    </source>
</evidence>
<keyword evidence="3" id="KW-0732">Signal</keyword>
<organism evidence="11 12">
    <name type="scientific">Anopheles minimus</name>
    <dbReference type="NCBI Taxonomy" id="112268"/>
    <lineage>
        <taxon>Eukaryota</taxon>
        <taxon>Metazoa</taxon>
        <taxon>Ecdysozoa</taxon>
        <taxon>Arthropoda</taxon>
        <taxon>Hexapoda</taxon>
        <taxon>Insecta</taxon>
        <taxon>Pterygota</taxon>
        <taxon>Neoptera</taxon>
        <taxon>Endopterygota</taxon>
        <taxon>Diptera</taxon>
        <taxon>Nematocera</taxon>
        <taxon>Culicoidea</taxon>
        <taxon>Culicidae</taxon>
        <taxon>Anophelinae</taxon>
        <taxon>Anopheles</taxon>
    </lineage>
</organism>
<feature type="domain" description="Ig-like" evidence="10">
    <location>
        <begin position="261"/>
        <end position="346"/>
    </location>
</feature>
<dbReference type="SMART" id="SM00409">
    <property type="entry name" value="IG"/>
    <property type="match status" value="4"/>
</dbReference>
<dbReference type="SMART" id="SM00408">
    <property type="entry name" value="IGc2"/>
    <property type="match status" value="4"/>
</dbReference>
<proteinExistence type="predicted"/>
<evidence type="ECO:0000256" key="2">
    <source>
        <dbReference type="ARBA" id="ARBA00022692"/>
    </source>
</evidence>
<dbReference type="GO" id="GO:0007156">
    <property type="term" value="P:homophilic cell adhesion via plasma membrane adhesion molecules"/>
    <property type="evidence" value="ECO:0007669"/>
    <property type="project" value="TreeGrafter"/>
</dbReference>
<dbReference type="InterPro" id="IPR036179">
    <property type="entry name" value="Ig-like_dom_sf"/>
</dbReference>
<evidence type="ECO:0000256" key="4">
    <source>
        <dbReference type="ARBA" id="ARBA00022737"/>
    </source>
</evidence>
<keyword evidence="8" id="KW-0393">Immunoglobulin domain</keyword>
<dbReference type="GO" id="GO:0007411">
    <property type="term" value="P:axon guidance"/>
    <property type="evidence" value="ECO:0007669"/>
    <property type="project" value="TreeGrafter"/>
</dbReference>
<reference evidence="12" key="1">
    <citation type="submission" date="2013-03" db="EMBL/GenBank/DDBJ databases">
        <title>The Genome Sequence of Anopheles minimus MINIMUS1.</title>
        <authorList>
            <consortium name="The Broad Institute Genomics Platform"/>
            <person name="Neafsey D.E."/>
            <person name="Walton C."/>
            <person name="Walker B."/>
            <person name="Young S.K."/>
            <person name="Zeng Q."/>
            <person name="Gargeya S."/>
            <person name="Fitzgerald M."/>
            <person name="Haas B."/>
            <person name="Abouelleil A."/>
            <person name="Allen A.W."/>
            <person name="Alvarado L."/>
            <person name="Arachchi H.M."/>
            <person name="Berlin A.M."/>
            <person name="Chapman S.B."/>
            <person name="Gainer-Dewar J."/>
            <person name="Goldberg J."/>
            <person name="Griggs A."/>
            <person name="Gujja S."/>
            <person name="Hansen M."/>
            <person name="Howarth C."/>
            <person name="Imamovic A."/>
            <person name="Ireland A."/>
            <person name="Larimer J."/>
            <person name="McCowan C."/>
            <person name="Murphy C."/>
            <person name="Pearson M."/>
            <person name="Poon T.W."/>
            <person name="Priest M."/>
            <person name="Roberts A."/>
            <person name="Saif S."/>
            <person name="Shea T."/>
            <person name="Sisk P."/>
            <person name="Sykes S."/>
            <person name="Wortman J."/>
            <person name="Nusbaum C."/>
            <person name="Birren B."/>
        </authorList>
    </citation>
    <scope>NUCLEOTIDE SEQUENCE [LARGE SCALE GENOMIC DNA]</scope>
    <source>
        <strain evidence="12">MINIMUS1</strain>
    </source>
</reference>
<dbReference type="Pfam" id="PF13927">
    <property type="entry name" value="Ig_3"/>
    <property type="match status" value="3"/>
</dbReference>
<evidence type="ECO:0000256" key="9">
    <source>
        <dbReference type="SAM" id="MobiDB-lite"/>
    </source>
</evidence>
<evidence type="ECO:0000259" key="10">
    <source>
        <dbReference type="PROSITE" id="PS50835"/>
    </source>
</evidence>
<reference evidence="11" key="2">
    <citation type="submission" date="2020-05" db="UniProtKB">
        <authorList>
            <consortium name="EnsemblMetazoa"/>
        </authorList>
    </citation>
    <scope>IDENTIFICATION</scope>
    <source>
        <strain evidence="11">MINIMUS1</strain>
    </source>
</reference>
<feature type="domain" description="Ig-like" evidence="10">
    <location>
        <begin position="452"/>
        <end position="518"/>
    </location>
</feature>
<feature type="domain" description="Ig-like" evidence="10">
    <location>
        <begin position="144"/>
        <end position="241"/>
    </location>
</feature>
<dbReference type="Gene3D" id="2.60.40.10">
    <property type="entry name" value="Immunoglobulins"/>
    <property type="match status" value="5"/>
</dbReference>
<evidence type="ECO:0000256" key="8">
    <source>
        <dbReference type="ARBA" id="ARBA00023319"/>
    </source>
</evidence>
<name>A0A182WFU2_9DIPT</name>
<sequence>HRVGGGDWRISVTAQLPLIEIISGDCWIAAPTFANYHFGHIRAQYRSPRIIENPSDTIVPKNDPVTLNCKAEGKPQPVIQWYKDGEEVKLDANHVLLPAGSLFFLRTVHSKKEQDDGVYWCVASNPAGKVYSRNATLQVATLRDDFRVEPKNTRVAAGETALLECSPPRGNPEPNVSWKKNDGFLELDDYRPSKELARIRIVDSGNLLISDVRPTDEGRYQCIAQNMVGSRESGLAKLTVQDLPMYDLLPPDLIPHNAVKPYFVAEPDDATVLEGHRVQFQCSVGGDPAPQILWTKQNGDIPVGRAEISEEDRSLIIRNVTADDHGQYLCEARNSVGVISARASLIVNTPPVFIVRPQDQKVTVNGVVTFKCSAGGSPLPSVFWTREGSQTLMFPNNSYGNMHVTGQGSLQIRGVQREDDGYFVCSALSVAGSVTSRVYLQVTSPIDSIPPPLLQQVPSNQSLPSGTKATLPCRSSSFGGSLHDPPSSTPRWQRDGINLLTGTGKRFKILSGGSLKID</sequence>
<dbReference type="GO" id="GO:0030424">
    <property type="term" value="C:axon"/>
    <property type="evidence" value="ECO:0007669"/>
    <property type="project" value="TreeGrafter"/>
</dbReference>
<evidence type="ECO:0000256" key="1">
    <source>
        <dbReference type="ARBA" id="ARBA00004167"/>
    </source>
</evidence>
<evidence type="ECO:0000256" key="3">
    <source>
        <dbReference type="ARBA" id="ARBA00022729"/>
    </source>
</evidence>
<keyword evidence="6" id="KW-0472">Membrane</keyword>
<dbReference type="FunFam" id="2.60.40.10:FF:000026">
    <property type="entry name" value="roundabout homolog 2 isoform X1"/>
    <property type="match status" value="1"/>
</dbReference>
<evidence type="ECO:0000313" key="11">
    <source>
        <dbReference type="EnsemblMetazoa" id="AMIN009239-PA"/>
    </source>
</evidence>
<dbReference type="STRING" id="112268.A0A182WFU2"/>
<evidence type="ECO:0000256" key="6">
    <source>
        <dbReference type="ARBA" id="ARBA00023136"/>
    </source>
</evidence>
<dbReference type="PANTHER" id="PTHR10075:SF100">
    <property type="entry name" value="FASCICLIN-2"/>
    <property type="match status" value="1"/>
</dbReference>